<protein>
    <recommendedName>
        <fullName evidence="9">Bulb-type lectin domain-containing protein</fullName>
    </recommendedName>
</protein>
<feature type="chain" id="PRO_5041926567" description="Bulb-type lectin domain-containing protein" evidence="8">
    <location>
        <begin position="20"/>
        <end position="375"/>
    </location>
</feature>
<dbReference type="EMBL" id="JAQIZT010000013">
    <property type="protein sequence ID" value="KAJ6975284.1"/>
    <property type="molecule type" value="Genomic_DNA"/>
</dbReference>
<dbReference type="InterPro" id="IPR036426">
    <property type="entry name" value="Bulb-type_lectin_dom_sf"/>
</dbReference>
<dbReference type="PROSITE" id="PS50927">
    <property type="entry name" value="BULB_LECTIN"/>
    <property type="match status" value="1"/>
</dbReference>
<evidence type="ECO:0000259" key="9">
    <source>
        <dbReference type="PROSITE" id="PS50927"/>
    </source>
</evidence>
<gene>
    <name evidence="10" type="ORF">NC653_031211</name>
</gene>
<evidence type="ECO:0000313" key="10">
    <source>
        <dbReference type="EMBL" id="KAJ6975284.1"/>
    </source>
</evidence>
<dbReference type="Pfam" id="PF01453">
    <property type="entry name" value="B_lectin"/>
    <property type="match status" value="1"/>
</dbReference>
<dbReference type="PANTHER" id="PTHR47974">
    <property type="entry name" value="OS07G0415500 PROTEIN"/>
    <property type="match status" value="1"/>
</dbReference>
<dbReference type="CDD" id="cd00028">
    <property type="entry name" value="B_lectin"/>
    <property type="match status" value="1"/>
</dbReference>
<sequence length="375" mass="42587">MAVPFFFLYLLLLLLSVLSSPFSSAAPSDTLSEGPSLSIENTNDVLISQGGIFSAGFFPVGDNAYCFTIWFTEPFCDNNCSVIWMANRDQPVNGKKSKLSLLHSGDLLLIDAGRSIVWATNTAPSQFSIKLHLHDNGNLFLYEKEGGRVLWQSFDHPTDTLLPQQPLTKDRQLVSSRSRSNYSSGFYKLYFDSDNVLRLRYDSPETSSIYWPNTWLLTWDGRRSTFNSSRIAFFDSLGNFTSSDDFTFTSPDYGMRVQRILKIDCDGNLRLYSRENVRNKWIVSWQAMSQPCRIHGICGPNSMCNYVPSSGRRCSCLPGYKAKDYSDWSLGCEPELNRSCSGDEISYLKLSNVEFFGYEYGFFPNYTTQMCEDLC</sequence>
<keyword evidence="4" id="KW-1133">Transmembrane helix</keyword>
<evidence type="ECO:0000256" key="3">
    <source>
        <dbReference type="ARBA" id="ARBA00022729"/>
    </source>
</evidence>
<comment type="subcellular location">
    <subcellularLocation>
        <location evidence="1">Membrane</location>
        <topology evidence="1">Single-pass membrane protein</topology>
    </subcellularLocation>
</comment>
<dbReference type="PANTHER" id="PTHR47974:SF26">
    <property type="entry name" value="RECEPTOR-LIKE SERINE_THREONINE-PROTEIN KINASE"/>
    <property type="match status" value="1"/>
</dbReference>
<evidence type="ECO:0000313" key="11">
    <source>
        <dbReference type="Proteomes" id="UP001164929"/>
    </source>
</evidence>
<proteinExistence type="predicted"/>
<keyword evidence="6" id="KW-1015">Disulfide bond</keyword>
<keyword evidence="11" id="KW-1185">Reference proteome</keyword>
<accession>A0AAD6LZ00</accession>
<keyword evidence="5" id="KW-0472">Membrane</keyword>
<evidence type="ECO:0000256" key="7">
    <source>
        <dbReference type="ARBA" id="ARBA00023180"/>
    </source>
</evidence>
<name>A0AAD6LZ00_9ROSI</name>
<feature type="signal peptide" evidence="8">
    <location>
        <begin position="1"/>
        <end position="19"/>
    </location>
</feature>
<dbReference type="AlphaFoldDB" id="A0AAD6LZ00"/>
<organism evidence="10 11">
    <name type="scientific">Populus alba x Populus x berolinensis</name>
    <dbReference type="NCBI Taxonomy" id="444605"/>
    <lineage>
        <taxon>Eukaryota</taxon>
        <taxon>Viridiplantae</taxon>
        <taxon>Streptophyta</taxon>
        <taxon>Embryophyta</taxon>
        <taxon>Tracheophyta</taxon>
        <taxon>Spermatophyta</taxon>
        <taxon>Magnoliopsida</taxon>
        <taxon>eudicotyledons</taxon>
        <taxon>Gunneridae</taxon>
        <taxon>Pentapetalae</taxon>
        <taxon>rosids</taxon>
        <taxon>fabids</taxon>
        <taxon>Malpighiales</taxon>
        <taxon>Salicaceae</taxon>
        <taxon>Saliceae</taxon>
        <taxon>Populus</taxon>
    </lineage>
</organism>
<reference evidence="10" key="1">
    <citation type="journal article" date="2023" name="Mol. Ecol. Resour.">
        <title>Chromosome-level genome assembly of a triploid poplar Populus alba 'Berolinensis'.</title>
        <authorList>
            <person name="Chen S."/>
            <person name="Yu Y."/>
            <person name="Wang X."/>
            <person name="Wang S."/>
            <person name="Zhang T."/>
            <person name="Zhou Y."/>
            <person name="He R."/>
            <person name="Meng N."/>
            <person name="Wang Y."/>
            <person name="Liu W."/>
            <person name="Liu Z."/>
            <person name="Liu J."/>
            <person name="Guo Q."/>
            <person name="Huang H."/>
            <person name="Sederoff R.R."/>
            <person name="Wang G."/>
            <person name="Qu G."/>
            <person name="Chen S."/>
        </authorList>
    </citation>
    <scope>NUCLEOTIDE SEQUENCE</scope>
    <source>
        <strain evidence="10">SC-2020</strain>
    </source>
</reference>
<feature type="domain" description="Bulb-type lectin" evidence="9">
    <location>
        <begin position="22"/>
        <end position="154"/>
    </location>
</feature>
<dbReference type="SUPFAM" id="SSF51110">
    <property type="entry name" value="alpha-D-mannose-specific plant lectins"/>
    <property type="match status" value="1"/>
</dbReference>
<keyword evidence="7" id="KW-0325">Glycoprotein</keyword>
<dbReference type="GO" id="GO:0016020">
    <property type="term" value="C:membrane"/>
    <property type="evidence" value="ECO:0007669"/>
    <property type="project" value="UniProtKB-SubCell"/>
</dbReference>
<comment type="caution">
    <text evidence="10">The sequence shown here is derived from an EMBL/GenBank/DDBJ whole genome shotgun (WGS) entry which is preliminary data.</text>
</comment>
<keyword evidence="3 8" id="KW-0732">Signal</keyword>
<dbReference type="InterPro" id="IPR001480">
    <property type="entry name" value="Bulb-type_lectin_dom"/>
</dbReference>
<evidence type="ECO:0000256" key="6">
    <source>
        <dbReference type="ARBA" id="ARBA00023157"/>
    </source>
</evidence>
<evidence type="ECO:0000256" key="4">
    <source>
        <dbReference type="ARBA" id="ARBA00022989"/>
    </source>
</evidence>
<dbReference type="FunFam" id="2.90.10.10:FF:000017">
    <property type="entry name" value="Putative receptor protein kinase ZmPK1"/>
    <property type="match status" value="1"/>
</dbReference>
<dbReference type="GO" id="GO:0048544">
    <property type="term" value="P:recognition of pollen"/>
    <property type="evidence" value="ECO:0007669"/>
    <property type="project" value="InterPro"/>
</dbReference>
<dbReference type="Gene3D" id="2.90.10.10">
    <property type="entry name" value="Bulb-type lectin domain"/>
    <property type="match status" value="1"/>
</dbReference>
<evidence type="ECO:0000256" key="8">
    <source>
        <dbReference type="SAM" id="SignalP"/>
    </source>
</evidence>
<dbReference type="Pfam" id="PF00954">
    <property type="entry name" value="S_locus_glycop"/>
    <property type="match status" value="1"/>
</dbReference>
<dbReference type="SMART" id="SM00108">
    <property type="entry name" value="B_lectin"/>
    <property type="match status" value="1"/>
</dbReference>
<evidence type="ECO:0000256" key="2">
    <source>
        <dbReference type="ARBA" id="ARBA00022692"/>
    </source>
</evidence>
<dbReference type="InterPro" id="IPR000858">
    <property type="entry name" value="S_locus_glycoprot_dom"/>
</dbReference>
<evidence type="ECO:0000256" key="5">
    <source>
        <dbReference type="ARBA" id="ARBA00023136"/>
    </source>
</evidence>
<dbReference type="Proteomes" id="UP001164929">
    <property type="component" value="Chromosome 13"/>
</dbReference>
<keyword evidence="2" id="KW-0812">Transmembrane</keyword>
<evidence type="ECO:0000256" key="1">
    <source>
        <dbReference type="ARBA" id="ARBA00004167"/>
    </source>
</evidence>